<dbReference type="PANTHER" id="PTHR33545">
    <property type="entry name" value="UPF0750 MEMBRANE PROTEIN YITT-RELATED"/>
    <property type="match status" value="1"/>
</dbReference>
<dbReference type="RefSeq" id="WP_408158447.1">
    <property type="nucleotide sequence ID" value="NZ_JAQQFM010000005.1"/>
</dbReference>
<accession>A0ABW9ABA8</accession>
<keyword evidence="4 6" id="KW-1133">Transmembrane helix</keyword>
<feature type="transmembrane region" description="Helical" evidence="6">
    <location>
        <begin position="127"/>
        <end position="146"/>
    </location>
</feature>
<dbReference type="InterPro" id="IPR003740">
    <property type="entry name" value="YitT"/>
</dbReference>
<protein>
    <submittedName>
        <fullName evidence="7">YitT family protein</fullName>
    </submittedName>
</protein>
<evidence type="ECO:0000256" key="6">
    <source>
        <dbReference type="SAM" id="Phobius"/>
    </source>
</evidence>
<feature type="transmembrane region" description="Helical" evidence="6">
    <location>
        <begin position="27"/>
        <end position="44"/>
    </location>
</feature>
<evidence type="ECO:0000256" key="2">
    <source>
        <dbReference type="ARBA" id="ARBA00022475"/>
    </source>
</evidence>
<feature type="transmembrane region" description="Helical" evidence="6">
    <location>
        <begin position="194"/>
        <end position="210"/>
    </location>
</feature>
<feature type="transmembrane region" description="Helical" evidence="6">
    <location>
        <begin position="64"/>
        <end position="84"/>
    </location>
</feature>
<keyword evidence="8" id="KW-1185">Reference proteome</keyword>
<keyword evidence="5 6" id="KW-0472">Membrane</keyword>
<dbReference type="Pfam" id="PF02588">
    <property type="entry name" value="YitT_membrane"/>
    <property type="match status" value="1"/>
</dbReference>
<evidence type="ECO:0000313" key="8">
    <source>
        <dbReference type="Proteomes" id="UP001629246"/>
    </source>
</evidence>
<dbReference type="PANTHER" id="PTHR33545:SF5">
    <property type="entry name" value="UPF0750 MEMBRANE PROTEIN YITT"/>
    <property type="match status" value="1"/>
</dbReference>
<dbReference type="EMBL" id="JAQQFM010000005">
    <property type="protein sequence ID" value="MFL9925272.1"/>
    <property type="molecule type" value="Genomic_DNA"/>
</dbReference>
<name>A0ABW9ABA8_9BURK</name>
<evidence type="ECO:0000256" key="1">
    <source>
        <dbReference type="ARBA" id="ARBA00004651"/>
    </source>
</evidence>
<evidence type="ECO:0000256" key="3">
    <source>
        <dbReference type="ARBA" id="ARBA00022692"/>
    </source>
</evidence>
<evidence type="ECO:0000256" key="4">
    <source>
        <dbReference type="ARBA" id="ARBA00022989"/>
    </source>
</evidence>
<feature type="transmembrane region" description="Helical" evidence="6">
    <location>
        <begin position="96"/>
        <end position="115"/>
    </location>
</feature>
<evidence type="ECO:0000313" key="7">
    <source>
        <dbReference type="EMBL" id="MFL9925272.1"/>
    </source>
</evidence>
<gene>
    <name evidence="7" type="ORF">PQR62_13430</name>
</gene>
<dbReference type="Proteomes" id="UP001629246">
    <property type="component" value="Unassembled WGS sequence"/>
</dbReference>
<keyword evidence="3 6" id="KW-0812">Transmembrane</keyword>
<dbReference type="InterPro" id="IPR051461">
    <property type="entry name" value="UPF0750_membrane"/>
</dbReference>
<sequence length="220" mass="23704">MSESSASAMPKDATVKKPVAHTPLEDLVAVLAGTLLISFGLALYKQTGILTGGTAGISFLLHYASGYSFGMIFFVINLPFYVLSFKRMGWSFTWRTFAGVLLISAFSELHSRLLFAGAGNQFSSVNPFYIALIGGLIMGVGFIALFRHRTSLGGINIVALYLQDRYGWRAGWVLMAVDVCIVLSALLVVAPERVAASVVGAVTINLLIGMNHRPGRYTGF</sequence>
<reference evidence="7 8" key="1">
    <citation type="journal article" date="2024" name="Chem. Sci.">
        <title>Discovery of megapolipeptins by genome mining of a Burkholderiales bacteria collection.</title>
        <authorList>
            <person name="Paulo B.S."/>
            <person name="Recchia M.J.J."/>
            <person name="Lee S."/>
            <person name="Fergusson C.H."/>
            <person name="Romanowski S.B."/>
            <person name="Hernandez A."/>
            <person name="Krull N."/>
            <person name="Liu D.Y."/>
            <person name="Cavanagh H."/>
            <person name="Bos A."/>
            <person name="Gray C.A."/>
            <person name="Murphy B.T."/>
            <person name="Linington R.G."/>
            <person name="Eustaquio A.S."/>
        </authorList>
    </citation>
    <scope>NUCLEOTIDE SEQUENCE [LARGE SCALE GENOMIC DNA]</scope>
    <source>
        <strain evidence="7 8">RL21-008-BIB-A</strain>
    </source>
</reference>
<evidence type="ECO:0000256" key="5">
    <source>
        <dbReference type="ARBA" id="ARBA00023136"/>
    </source>
</evidence>
<feature type="transmembrane region" description="Helical" evidence="6">
    <location>
        <begin position="166"/>
        <end position="188"/>
    </location>
</feature>
<keyword evidence="2" id="KW-1003">Cell membrane</keyword>
<comment type="caution">
    <text evidence="7">The sequence shown here is derived from an EMBL/GenBank/DDBJ whole genome shotgun (WGS) entry which is preliminary data.</text>
</comment>
<organism evidence="7 8">
    <name type="scientific">Herbaspirillum lusitanum</name>
    <dbReference type="NCBI Taxonomy" id="213312"/>
    <lineage>
        <taxon>Bacteria</taxon>
        <taxon>Pseudomonadati</taxon>
        <taxon>Pseudomonadota</taxon>
        <taxon>Betaproteobacteria</taxon>
        <taxon>Burkholderiales</taxon>
        <taxon>Oxalobacteraceae</taxon>
        <taxon>Herbaspirillum</taxon>
    </lineage>
</organism>
<comment type="subcellular location">
    <subcellularLocation>
        <location evidence="1">Cell membrane</location>
        <topology evidence="1">Multi-pass membrane protein</topology>
    </subcellularLocation>
</comment>
<proteinExistence type="predicted"/>